<dbReference type="NCBIfam" id="TIGR03367">
    <property type="entry name" value="queuosine_QueD"/>
    <property type="match status" value="1"/>
</dbReference>
<feature type="active site" description="Charge relay system" evidence="10">
    <location>
        <position position="108"/>
    </location>
</feature>
<dbReference type="GO" id="GO:0070497">
    <property type="term" value="F:6-carboxytetrahydropterin synthase activity"/>
    <property type="evidence" value="ECO:0007669"/>
    <property type="project" value="UniProtKB-EC"/>
</dbReference>
<proteinExistence type="inferred from homology"/>
<dbReference type="Proteomes" id="UP000215590">
    <property type="component" value="Unassembled WGS sequence"/>
</dbReference>
<accession>A0A256G1T7</accession>
<dbReference type="PANTHER" id="PTHR12589">
    <property type="entry name" value="PYRUVOYL TETRAHYDROBIOPTERIN SYNTHASE"/>
    <property type="match status" value="1"/>
</dbReference>
<dbReference type="UniPathway" id="UPA00391"/>
<feature type="binding site" evidence="11">
    <location>
        <position position="31"/>
    </location>
    <ligand>
        <name>Zn(2+)</name>
        <dbReference type="ChEBI" id="CHEBI:29105"/>
    </ligand>
</feature>
<feature type="active site" description="Proton acceptor" evidence="10">
    <location>
        <position position="25"/>
    </location>
</feature>
<feature type="active site" description="Charge relay system" evidence="10">
    <location>
        <position position="69"/>
    </location>
</feature>
<comment type="pathway">
    <text evidence="2 9">Purine metabolism; 7-cyano-7-deazaguanine biosynthesis.</text>
</comment>
<comment type="function">
    <text evidence="1">Catalyzes the conversion of 7,8-dihydroneopterin triphosphate (H2NTP) to 6-carboxy-5,6,7,8-tetrahydropterin (CPH4) and acetaldehyde.</text>
</comment>
<sequence length="126" mass="14925">MFRITKEFHFSASHQLTDLPADHQCARLHGHNYIVEVELSASDLDENGFVRDYHELTPLKRYIDDELDHRHLNDVLGHNRVTAEFLARHLYDWCKARWQEVSAIRVSETPKTWAEYRPGYQAGYRT</sequence>
<comment type="catalytic activity">
    <reaction evidence="8 9">
        <text>7,8-dihydroneopterin 3'-triphosphate + H2O = 6-carboxy-5,6,7,8-tetrahydropterin + triphosphate + acetaldehyde + 2 H(+)</text>
        <dbReference type="Rhea" id="RHEA:27966"/>
        <dbReference type="ChEBI" id="CHEBI:15343"/>
        <dbReference type="ChEBI" id="CHEBI:15377"/>
        <dbReference type="ChEBI" id="CHEBI:15378"/>
        <dbReference type="ChEBI" id="CHEBI:18036"/>
        <dbReference type="ChEBI" id="CHEBI:58462"/>
        <dbReference type="ChEBI" id="CHEBI:61032"/>
        <dbReference type="EC" id="4.1.2.50"/>
    </reaction>
</comment>
<evidence type="ECO:0000313" key="13">
    <source>
        <dbReference type="Proteomes" id="UP000215590"/>
    </source>
</evidence>
<evidence type="ECO:0000256" key="4">
    <source>
        <dbReference type="ARBA" id="ARBA00018141"/>
    </source>
</evidence>
<keyword evidence="13" id="KW-1185">Reference proteome</keyword>
<keyword evidence="7 9" id="KW-0456">Lyase</keyword>
<evidence type="ECO:0000256" key="3">
    <source>
        <dbReference type="ARBA" id="ARBA00008900"/>
    </source>
</evidence>
<keyword evidence="6 9" id="KW-0862">Zinc</keyword>
<evidence type="ECO:0000256" key="2">
    <source>
        <dbReference type="ARBA" id="ARBA00005061"/>
    </source>
</evidence>
<dbReference type="PIRSF" id="PIRSF006113">
    <property type="entry name" value="PTP_synth"/>
    <property type="match status" value="1"/>
</dbReference>
<dbReference type="SUPFAM" id="SSF55620">
    <property type="entry name" value="Tetrahydrobiopterin biosynthesis enzymes-like"/>
    <property type="match status" value="1"/>
</dbReference>
<keyword evidence="9" id="KW-0671">Queuosine biosynthesis</keyword>
<evidence type="ECO:0000256" key="6">
    <source>
        <dbReference type="ARBA" id="ARBA00022833"/>
    </source>
</evidence>
<comment type="caution">
    <text evidence="12">The sequence shown here is derived from an EMBL/GenBank/DDBJ whole genome shotgun (WGS) entry which is preliminary data.</text>
</comment>
<evidence type="ECO:0000256" key="9">
    <source>
        <dbReference type="PIRNR" id="PIRNR006113"/>
    </source>
</evidence>
<reference evidence="12 13" key="1">
    <citation type="submission" date="2017-07" db="EMBL/GenBank/DDBJ databases">
        <title>Phylogenetic study on the rhizospheric bacterium Ochrobactrum sp. A44.</title>
        <authorList>
            <person name="Krzyzanowska D.M."/>
            <person name="Ossowicki A."/>
            <person name="Rajewska M."/>
            <person name="Maciag T."/>
            <person name="Kaczynski Z."/>
            <person name="Czerwicka M."/>
            <person name="Jafra S."/>
        </authorList>
    </citation>
    <scope>NUCLEOTIDE SEQUENCE [LARGE SCALE GENOMIC DNA]</scope>
    <source>
        <strain evidence="12 13">DSM 7216</strain>
    </source>
</reference>
<protein>
    <recommendedName>
        <fullName evidence="4 9">6-carboxy-5,6,7,8-tetrahydropterin synthase</fullName>
        <ecNumber evidence="9">4.-.-.-</ecNumber>
    </recommendedName>
</protein>
<dbReference type="AlphaFoldDB" id="A0A256G1T7"/>
<gene>
    <name evidence="12" type="primary">queD</name>
    <name evidence="12" type="ORF">CEV31_0924</name>
</gene>
<evidence type="ECO:0000256" key="8">
    <source>
        <dbReference type="ARBA" id="ARBA00048807"/>
    </source>
</evidence>
<evidence type="ECO:0000256" key="5">
    <source>
        <dbReference type="ARBA" id="ARBA00022723"/>
    </source>
</evidence>
<dbReference type="EC" id="4.-.-.-" evidence="9"/>
<dbReference type="EMBL" id="NNRJ01000014">
    <property type="protein sequence ID" value="OYR20641.1"/>
    <property type="molecule type" value="Genomic_DNA"/>
</dbReference>
<dbReference type="Gene3D" id="3.30.479.10">
    <property type="entry name" value="6-pyruvoyl tetrahydropterin synthase/QueD"/>
    <property type="match status" value="1"/>
</dbReference>
<dbReference type="PANTHER" id="PTHR12589:SF7">
    <property type="entry name" value="6-PYRUVOYL TETRAHYDROBIOPTERIN SYNTHASE"/>
    <property type="match status" value="1"/>
</dbReference>
<dbReference type="InterPro" id="IPR007115">
    <property type="entry name" value="6-PTP_synth/QueD"/>
</dbReference>
<name>A0A256G1T7_9HYPH</name>
<dbReference type="Pfam" id="PF01242">
    <property type="entry name" value="PTPS"/>
    <property type="match status" value="1"/>
</dbReference>
<evidence type="ECO:0000256" key="10">
    <source>
        <dbReference type="PIRSR" id="PIRSR006113-1"/>
    </source>
</evidence>
<dbReference type="OrthoDB" id="9804698at2"/>
<keyword evidence="5 9" id="KW-0479">Metal-binding</keyword>
<evidence type="ECO:0000256" key="1">
    <source>
        <dbReference type="ARBA" id="ARBA00002285"/>
    </source>
</evidence>
<organism evidence="12 13">
    <name type="scientific">Brucella thiophenivorans</name>
    <dbReference type="NCBI Taxonomy" id="571255"/>
    <lineage>
        <taxon>Bacteria</taxon>
        <taxon>Pseudomonadati</taxon>
        <taxon>Pseudomonadota</taxon>
        <taxon>Alphaproteobacteria</taxon>
        <taxon>Hyphomicrobiales</taxon>
        <taxon>Brucellaceae</taxon>
        <taxon>Brucella/Ochrobactrum group</taxon>
        <taxon>Brucella</taxon>
    </lineage>
</organism>
<dbReference type="RefSeq" id="WP_094505667.1">
    <property type="nucleotide sequence ID" value="NZ_JBHEEK010000006.1"/>
</dbReference>
<dbReference type="GO" id="GO:0046872">
    <property type="term" value="F:metal ion binding"/>
    <property type="evidence" value="ECO:0007669"/>
    <property type="project" value="UniProtKB-KW"/>
</dbReference>
<evidence type="ECO:0000256" key="7">
    <source>
        <dbReference type="ARBA" id="ARBA00023239"/>
    </source>
</evidence>
<evidence type="ECO:0000256" key="11">
    <source>
        <dbReference type="PIRSR" id="PIRSR006113-2"/>
    </source>
</evidence>
<feature type="binding site" evidence="11">
    <location>
        <position position="29"/>
    </location>
    <ligand>
        <name>Zn(2+)</name>
        <dbReference type="ChEBI" id="CHEBI:29105"/>
    </ligand>
</feature>
<feature type="binding site" evidence="11">
    <location>
        <position position="14"/>
    </location>
    <ligand>
        <name>Zn(2+)</name>
        <dbReference type="ChEBI" id="CHEBI:29105"/>
    </ligand>
</feature>
<dbReference type="GO" id="GO:0008616">
    <property type="term" value="P:tRNA queuosine(34) biosynthetic process"/>
    <property type="evidence" value="ECO:0007669"/>
    <property type="project" value="UniProtKB-KW"/>
</dbReference>
<dbReference type="InterPro" id="IPR038418">
    <property type="entry name" value="6-PTP_synth/QueD_sf"/>
</dbReference>
<comment type="cofactor">
    <cofactor evidence="9 11">
        <name>Zn(2+)</name>
        <dbReference type="ChEBI" id="CHEBI:29105"/>
    </cofactor>
    <text evidence="9 11">Binds 1 zinc ion per subunit.</text>
</comment>
<comment type="similarity">
    <text evidence="3 9">Belongs to the PTPS family. QueD subfamily.</text>
</comment>
<evidence type="ECO:0000313" key="12">
    <source>
        <dbReference type="EMBL" id="OYR20641.1"/>
    </source>
</evidence>